<protein>
    <submittedName>
        <fullName evidence="3">Alternative ribosome rescue aminoacyl-tRNA hydrolase ArfB</fullName>
        <ecNumber evidence="3">3.1.1.29</ecNumber>
    </submittedName>
</protein>
<dbReference type="NCBIfam" id="NF006718">
    <property type="entry name" value="PRK09256.1"/>
    <property type="match status" value="1"/>
</dbReference>
<keyword evidence="3" id="KW-0378">Hydrolase</keyword>
<reference evidence="3 4" key="1">
    <citation type="submission" date="2023-09" db="EMBL/GenBank/DDBJ databases">
        <authorList>
            <person name="Rey-Velasco X."/>
        </authorList>
    </citation>
    <scope>NUCLEOTIDE SEQUENCE [LARGE SCALE GENOMIC DNA]</scope>
    <source>
        <strain evidence="3 4">W242</strain>
    </source>
</reference>
<feature type="compositionally biased region" description="Basic residues" evidence="1">
    <location>
        <begin position="115"/>
        <end position="134"/>
    </location>
</feature>
<evidence type="ECO:0000313" key="4">
    <source>
        <dbReference type="Proteomes" id="UP001254488"/>
    </source>
</evidence>
<dbReference type="Pfam" id="PF00472">
    <property type="entry name" value="RF-1"/>
    <property type="match status" value="1"/>
</dbReference>
<dbReference type="Proteomes" id="UP001254488">
    <property type="component" value="Unassembled WGS sequence"/>
</dbReference>
<evidence type="ECO:0000313" key="3">
    <source>
        <dbReference type="EMBL" id="MDT0556426.1"/>
    </source>
</evidence>
<gene>
    <name evidence="3" type="primary">arfB</name>
    <name evidence="3" type="ORF">RM538_10450</name>
</gene>
<feature type="domain" description="Prokaryotic-type class I peptide chain release factors" evidence="2">
    <location>
        <begin position="5"/>
        <end position="124"/>
    </location>
</feature>
<dbReference type="PANTHER" id="PTHR47814">
    <property type="entry name" value="PEPTIDYL-TRNA HYDROLASE ARFB"/>
    <property type="match status" value="1"/>
</dbReference>
<proteinExistence type="predicted"/>
<dbReference type="Gene3D" id="3.30.160.20">
    <property type="match status" value="1"/>
</dbReference>
<dbReference type="EMBL" id="JAVRHZ010000006">
    <property type="protein sequence ID" value="MDT0556426.1"/>
    <property type="molecule type" value="Genomic_DNA"/>
</dbReference>
<dbReference type="InterPro" id="IPR000352">
    <property type="entry name" value="Pep_chain_release_fac_I"/>
</dbReference>
<feature type="region of interest" description="Disordered" evidence="1">
    <location>
        <begin position="99"/>
        <end position="134"/>
    </location>
</feature>
<organism evidence="3 4">
    <name type="scientific">Patiriisocius hiemis</name>
    <dbReference type="NCBI Taxonomy" id="3075604"/>
    <lineage>
        <taxon>Bacteria</taxon>
        <taxon>Pseudomonadati</taxon>
        <taxon>Bacteroidota</taxon>
        <taxon>Flavobacteriia</taxon>
        <taxon>Flavobacteriales</taxon>
        <taxon>Flavobacteriaceae</taxon>
        <taxon>Patiriisocius</taxon>
    </lineage>
</organism>
<sequence>MQESIILNELSFKAILSSGAGGQHVNKTASKVEVTFNLLNSEGLSETEKQRLQEKLASKITQEGNIVLQCGTSRSQHRNKTTVIKRLLDLLKKNIIVPKKRKKTKPTKSAIEKRLKQKKNTALKKANRKPPKID</sequence>
<dbReference type="RefSeq" id="WP_311333378.1">
    <property type="nucleotide sequence ID" value="NZ_JAVRHZ010000006.1"/>
</dbReference>
<keyword evidence="4" id="KW-1185">Reference proteome</keyword>
<dbReference type="PANTHER" id="PTHR47814:SF1">
    <property type="entry name" value="PEPTIDYL-TRNA HYDROLASE ARFB"/>
    <property type="match status" value="1"/>
</dbReference>
<dbReference type="EC" id="3.1.1.29" evidence="3"/>
<accession>A0ABU2YE15</accession>
<name>A0ABU2YE15_9FLAO</name>
<comment type="caution">
    <text evidence="3">The sequence shown here is derived from an EMBL/GenBank/DDBJ whole genome shotgun (WGS) entry which is preliminary data.</text>
</comment>
<evidence type="ECO:0000259" key="2">
    <source>
        <dbReference type="Pfam" id="PF00472"/>
    </source>
</evidence>
<dbReference type="SUPFAM" id="SSF110916">
    <property type="entry name" value="Peptidyl-tRNA hydrolase domain-like"/>
    <property type="match status" value="1"/>
</dbReference>
<dbReference type="GO" id="GO:0004045">
    <property type="term" value="F:peptidyl-tRNA hydrolase activity"/>
    <property type="evidence" value="ECO:0007669"/>
    <property type="project" value="UniProtKB-EC"/>
</dbReference>
<evidence type="ECO:0000256" key="1">
    <source>
        <dbReference type="SAM" id="MobiDB-lite"/>
    </source>
</evidence>